<dbReference type="InterPro" id="IPR050241">
    <property type="entry name" value="NAD-cap_RNA_hydrolase_NudC"/>
</dbReference>
<evidence type="ECO:0000259" key="5">
    <source>
        <dbReference type="PROSITE" id="PS51462"/>
    </source>
</evidence>
<dbReference type="PANTHER" id="PTHR42904">
    <property type="entry name" value="NUDIX HYDROLASE, NUDC SUBFAMILY"/>
    <property type="match status" value="1"/>
</dbReference>
<organism evidence="6 7">
    <name type="scientific">Allocoprobacillus halotolerans</name>
    <dbReference type="NCBI Taxonomy" id="2944914"/>
    <lineage>
        <taxon>Bacteria</taxon>
        <taxon>Bacillati</taxon>
        <taxon>Bacillota</taxon>
        <taxon>Erysipelotrichia</taxon>
        <taxon>Erysipelotrichales</taxon>
        <taxon>Erysipelotrichaceae</taxon>
        <taxon>Allocoprobacillus</taxon>
    </lineage>
</organism>
<keyword evidence="2" id="KW-0479">Metal-binding</keyword>
<evidence type="ECO:0000256" key="1">
    <source>
        <dbReference type="ARBA" id="ARBA00001946"/>
    </source>
</evidence>
<sequence length="162" mass="18786">MELWDAYDKSFIKISGLTLIRGKEIPKGVYHLVCDVLVQHEDGTYLLMKRDLRKTFGGMWEATAGGSALVGEKPLECAKRELVEETGIIADELIEVGRCMGHHEIYVEYLCVTNWDKNQITLQEGETIAYQWVERDMLRAMNDDELVTERIQKFIHELNSWY</sequence>
<comment type="cofactor">
    <cofactor evidence="1">
        <name>Mg(2+)</name>
        <dbReference type="ChEBI" id="CHEBI:18420"/>
    </cofactor>
</comment>
<evidence type="ECO:0000256" key="4">
    <source>
        <dbReference type="ARBA" id="ARBA00022842"/>
    </source>
</evidence>
<dbReference type="PROSITE" id="PS51462">
    <property type="entry name" value="NUDIX"/>
    <property type="match status" value="1"/>
</dbReference>
<gene>
    <name evidence="6" type="ORF">NMU03_08180</name>
</gene>
<name>A0ABY5I5U8_9FIRM</name>
<dbReference type="SUPFAM" id="SSF55811">
    <property type="entry name" value="Nudix"/>
    <property type="match status" value="1"/>
</dbReference>
<dbReference type="PROSITE" id="PS00893">
    <property type="entry name" value="NUDIX_BOX"/>
    <property type="match status" value="1"/>
</dbReference>
<accession>A0ABY5I5U8</accession>
<keyword evidence="7" id="KW-1185">Reference proteome</keyword>
<dbReference type="GO" id="GO:0016787">
    <property type="term" value="F:hydrolase activity"/>
    <property type="evidence" value="ECO:0007669"/>
    <property type="project" value="UniProtKB-KW"/>
</dbReference>
<evidence type="ECO:0000256" key="3">
    <source>
        <dbReference type="ARBA" id="ARBA00022801"/>
    </source>
</evidence>
<dbReference type="RefSeq" id="WP_290142182.1">
    <property type="nucleotide sequence ID" value="NZ_CP101620.1"/>
</dbReference>
<dbReference type="Proteomes" id="UP001060112">
    <property type="component" value="Chromosome"/>
</dbReference>
<dbReference type="EMBL" id="CP101620">
    <property type="protein sequence ID" value="UTY40719.1"/>
    <property type="molecule type" value="Genomic_DNA"/>
</dbReference>
<dbReference type="InterPro" id="IPR020084">
    <property type="entry name" value="NUDIX_hydrolase_CS"/>
</dbReference>
<reference evidence="6" key="1">
    <citation type="submission" date="2022-07" db="EMBL/GenBank/DDBJ databases">
        <title>Faecal culturing of patients with breast cancer.</title>
        <authorList>
            <person name="Teng N.M.Y."/>
            <person name="Kiu R."/>
            <person name="Evans R."/>
            <person name="Baker D.J."/>
            <person name="Zenner C."/>
            <person name="Robinson S.D."/>
            <person name="Hall L.J."/>
        </authorList>
    </citation>
    <scope>NUCLEOTIDE SEQUENCE</scope>
    <source>
        <strain evidence="6">LH1062</strain>
    </source>
</reference>
<protein>
    <submittedName>
        <fullName evidence="6">NUDIX hydrolase</fullName>
    </submittedName>
</protein>
<evidence type="ECO:0000313" key="7">
    <source>
        <dbReference type="Proteomes" id="UP001060112"/>
    </source>
</evidence>
<dbReference type="Pfam" id="PF00293">
    <property type="entry name" value="NUDIX"/>
    <property type="match status" value="1"/>
</dbReference>
<proteinExistence type="predicted"/>
<evidence type="ECO:0000256" key="2">
    <source>
        <dbReference type="ARBA" id="ARBA00022723"/>
    </source>
</evidence>
<dbReference type="InterPro" id="IPR015797">
    <property type="entry name" value="NUDIX_hydrolase-like_dom_sf"/>
</dbReference>
<keyword evidence="4" id="KW-0460">Magnesium</keyword>
<feature type="domain" description="Nudix hydrolase" evidence="5">
    <location>
        <begin position="29"/>
        <end position="155"/>
    </location>
</feature>
<dbReference type="Gene3D" id="3.90.79.10">
    <property type="entry name" value="Nucleoside Triphosphate Pyrophosphohydrolase"/>
    <property type="match status" value="1"/>
</dbReference>
<keyword evidence="3 6" id="KW-0378">Hydrolase</keyword>
<dbReference type="InterPro" id="IPR000086">
    <property type="entry name" value="NUDIX_hydrolase_dom"/>
</dbReference>
<evidence type="ECO:0000313" key="6">
    <source>
        <dbReference type="EMBL" id="UTY40719.1"/>
    </source>
</evidence>
<dbReference type="PANTHER" id="PTHR42904:SF1">
    <property type="entry name" value="NUCLEOSIDE DIPHOSPHATE-LINKED MOIETY X MOTIF 17"/>
    <property type="match status" value="1"/>
</dbReference>
<dbReference type="CDD" id="cd04693">
    <property type="entry name" value="NUDIX_Hydrolase"/>
    <property type="match status" value="1"/>
</dbReference>